<proteinExistence type="predicted"/>
<protein>
    <recommendedName>
        <fullName evidence="4">LGFP repeat-containing protein</fullName>
    </recommendedName>
</protein>
<accession>A0AA37XEH9</accession>
<feature type="signal peptide" evidence="1">
    <location>
        <begin position="1"/>
        <end position="27"/>
    </location>
</feature>
<reference evidence="2" key="1">
    <citation type="journal article" date="2014" name="Int. J. Syst. Evol. Microbiol.">
        <title>Complete genome sequence of Corynebacterium casei LMG S-19264T (=DSM 44701T), isolated from a smear-ripened cheese.</title>
        <authorList>
            <consortium name="US DOE Joint Genome Institute (JGI-PGF)"/>
            <person name="Walter F."/>
            <person name="Albersmeier A."/>
            <person name="Kalinowski J."/>
            <person name="Ruckert C."/>
        </authorList>
    </citation>
    <scope>NUCLEOTIDE SEQUENCE</scope>
    <source>
        <strain evidence="2">NBRC 112290</strain>
    </source>
</reference>
<organism evidence="2 3">
    <name type="scientific">Litorihabitans aurantiacus</name>
    <dbReference type="NCBI Taxonomy" id="1930061"/>
    <lineage>
        <taxon>Bacteria</taxon>
        <taxon>Bacillati</taxon>
        <taxon>Actinomycetota</taxon>
        <taxon>Actinomycetes</taxon>
        <taxon>Micrococcales</taxon>
        <taxon>Beutenbergiaceae</taxon>
        <taxon>Litorihabitans</taxon>
    </lineage>
</organism>
<evidence type="ECO:0000313" key="2">
    <source>
        <dbReference type="EMBL" id="GMA31562.1"/>
    </source>
</evidence>
<dbReference type="RefSeq" id="WP_284250360.1">
    <property type="nucleotide sequence ID" value="NZ_BSUM01000001.1"/>
</dbReference>
<evidence type="ECO:0000313" key="3">
    <source>
        <dbReference type="Proteomes" id="UP001157161"/>
    </source>
</evidence>
<dbReference type="EMBL" id="BSUM01000001">
    <property type="protein sequence ID" value="GMA31562.1"/>
    <property type="molecule type" value="Genomic_DNA"/>
</dbReference>
<dbReference type="Pfam" id="PF08310">
    <property type="entry name" value="LGFP"/>
    <property type="match status" value="1"/>
</dbReference>
<name>A0AA37XEH9_9MICO</name>
<dbReference type="InterPro" id="IPR013207">
    <property type="entry name" value="LGFP"/>
</dbReference>
<reference evidence="2" key="2">
    <citation type="submission" date="2023-02" db="EMBL/GenBank/DDBJ databases">
        <authorList>
            <person name="Sun Q."/>
            <person name="Mori K."/>
        </authorList>
    </citation>
    <scope>NUCLEOTIDE SEQUENCE</scope>
    <source>
        <strain evidence="2">NBRC 112290</strain>
    </source>
</reference>
<keyword evidence="3" id="KW-1185">Reference proteome</keyword>
<gene>
    <name evidence="2" type="ORF">GCM10025875_15540</name>
</gene>
<sequence>MTVRSKLSALWAVATALTVVATPAASAQPAPPVVAPAPAWSTDAPGWSWQRTADGVVYDSPRGQFVVPSRTDGGRSINDEHLAHGGGRGALGYPIDTVRADVRDPFLGERTYQRFERGIVYAGPLTATTFNSSAIARFHQANGGGGGWLGYPWKGEIREGYQHWYQEFATGYVYSSPAGTYATHGSVQSLHNSLGGGGGPIGYPTGRDTVQGHDYRFQTFERAIIYCLPSAYPDVPQCSAVSGAIRDAHNANGGGTGSLGYPKQDQAYVGNGTWWQLFERGSIYVSATGVTITR</sequence>
<dbReference type="AlphaFoldDB" id="A0AA37XEH9"/>
<feature type="chain" id="PRO_5041342021" description="LGFP repeat-containing protein" evidence="1">
    <location>
        <begin position="28"/>
        <end position="294"/>
    </location>
</feature>
<dbReference type="Proteomes" id="UP001157161">
    <property type="component" value="Unassembled WGS sequence"/>
</dbReference>
<evidence type="ECO:0000256" key="1">
    <source>
        <dbReference type="SAM" id="SignalP"/>
    </source>
</evidence>
<keyword evidence="1" id="KW-0732">Signal</keyword>
<evidence type="ECO:0008006" key="4">
    <source>
        <dbReference type="Google" id="ProtNLM"/>
    </source>
</evidence>
<comment type="caution">
    <text evidence="2">The sequence shown here is derived from an EMBL/GenBank/DDBJ whole genome shotgun (WGS) entry which is preliminary data.</text>
</comment>